<evidence type="ECO:0000256" key="1">
    <source>
        <dbReference type="SAM" id="MobiDB-lite"/>
    </source>
</evidence>
<dbReference type="Proteomes" id="UP001597041">
    <property type="component" value="Unassembled WGS sequence"/>
</dbReference>
<organism evidence="3 4">
    <name type="scientific">Oceanobacillus locisalsi</name>
    <dbReference type="NCBI Taxonomy" id="546107"/>
    <lineage>
        <taxon>Bacteria</taxon>
        <taxon>Bacillati</taxon>
        <taxon>Bacillota</taxon>
        <taxon>Bacilli</taxon>
        <taxon>Bacillales</taxon>
        <taxon>Bacillaceae</taxon>
        <taxon>Oceanobacillus</taxon>
    </lineage>
</organism>
<reference evidence="4" key="1">
    <citation type="journal article" date="2019" name="Int. J. Syst. Evol. Microbiol.">
        <title>The Global Catalogue of Microorganisms (GCM) 10K type strain sequencing project: providing services to taxonomists for standard genome sequencing and annotation.</title>
        <authorList>
            <consortium name="The Broad Institute Genomics Platform"/>
            <consortium name="The Broad Institute Genome Sequencing Center for Infectious Disease"/>
            <person name="Wu L."/>
            <person name="Ma J."/>
        </authorList>
    </citation>
    <scope>NUCLEOTIDE SEQUENCE [LARGE SCALE GENOMIC DNA]</scope>
    <source>
        <strain evidence="4">CCUG 56608</strain>
    </source>
</reference>
<feature type="signal peptide" evidence="2">
    <location>
        <begin position="1"/>
        <end position="28"/>
    </location>
</feature>
<evidence type="ECO:0000256" key="2">
    <source>
        <dbReference type="SAM" id="SignalP"/>
    </source>
</evidence>
<name>A0ABW3NL72_9BACI</name>
<evidence type="ECO:0008006" key="5">
    <source>
        <dbReference type="Google" id="ProtNLM"/>
    </source>
</evidence>
<comment type="caution">
    <text evidence="3">The sequence shown here is derived from an EMBL/GenBank/DDBJ whole genome shotgun (WGS) entry which is preliminary data.</text>
</comment>
<keyword evidence="4" id="KW-1185">Reference proteome</keyword>
<accession>A0ABW3NL72</accession>
<evidence type="ECO:0000313" key="4">
    <source>
        <dbReference type="Proteomes" id="UP001597041"/>
    </source>
</evidence>
<dbReference type="EMBL" id="JBHTKK010000042">
    <property type="protein sequence ID" value="MFD1068229.1"/>
    <property type="molecule type" value="Genomic_DNA"/>
</dbReference>
<sequence length="62" mass="7041">MKKMNKNLSNMFLAGVLSLGLFTTFVNVQQDHNKFAENDIPGHHSDDNLDTYDIPGHHMLNN</sequence>
<feature type="compositionally biased region" description="Basic and acidic residues" evidence="1">
    <location>
        <begin position="36"/>
        <end position="47"/>
    </location>
</feature>
<feature type="chain" id="PRO_5046125770" description="Phr family secreted Rap phosphatase inhibitor" evidence="2">
    <location>
        <begin position="29"/>
        <end position="62"/>
    </location>
</feature>
<evidence type="ECO:0000313" key="3">
    <source>
        <dbReference type="EMBL" id="MFD1068229.1"/>
    </source>
</evidence>
<keyword evidence="2" id="KW-0732">Signal</keyword>
<feature type="region of interest" description="Disordered" evidence="1">
    <location>
        <begin position="36"/>
        <end position="62"/>
    </location>
</feature>
<dbReference type="RefSeq" id="WP_379594526.1">
    <property type="nucleotide sequence ID" value="NZ_JBHTKK010000042.1"/>
</dbReference>
<gene>
    <name evidence="3" type="ORF">ACFQ19_19745</name>
</gene>
<proteinExistence type="predicted"/>
<protein>
    <recommendedName>
        <fullName evidence="5">Phr family secreted Rap phosphatase inhibitor</fullName>
    </recommendedName>
</protein>